<dbReference type="InterPro" id="IPR014720">
    <property type="entry name" value="dsRBD_dom"/>
</dbReference>
<evidence type="ECO:0000259" key="16">
    <source>
        <dbReference type="PROSITE" id="PS50137"/>
    </source>
</evidence>
<evidence type="ECO:0000256" key="4">
    <source>
        <dbReference type="ARBA" id="ARBA00011738"/>
    </source>
</evidence>
<dbReference type="Pfam" id="PF00035">
    <property type="entry name" value="dsrm"/>
    <property type="match status" value="1"/>
</dbReference>
<dbReference type="CDD" id="cd10845">
    <property type="entry name" value="DSRM_RNAse_III_family"/>
    <property type="match status" value="1"/>
</dbReference>
<evidence type="ECO:0000313" key="18">
    <source>
        <dbReference type="EMBL" id="GAX88389.1"/>
    </source>
</evidence>
<keyword evidence="10 15" id="KW-0479">Metal-binding</keyword>
<dbReference type="PANTHER" id="PTHR11207">
    <property type="entry name" value="RIBONUCLEASE III"/>
    <property type="match status" value="1"/>
</dbReference>
<comment type="subunit">
    <text evidence="4 15">Homodimer.</text>
</comment>
<protein>
    <recommendedName>
        <fullName evidence="15">Ribonuclease 3</fullName>
        <ecNumber evidence="15">3.1.26.3</ecNumber>
    </recommendedName>
    <alternativeName>
        <fullName evidence="15">Ribonuclease III</fullName>
        <shortName evidence="15">RNase III</shortName>
    </alternativeName>
</protein>
<dbReference type="SUPFAM" id="SSF69065">
    <property type="entry name" value="RNase III domain-like"/>
    <property type="match status" value="1"/>
</dbReference>
<feature type="binding site" evidence="15">
    <location>
        <position position="39"/>
    </location>
    <ligand>
        <name>Mg(2+)</name>
        <dbReference type="ChEBI" id="CHEBI:18420"/>
    </ligand>
</feature>
<evidence type="ECO:0000256" key="14">
    <source>
        <dbReference type="ARBA" id="ARBA00022884"/>
    </source>
</evidence>
<accession>A0A292YHW4</accession>
<feature type="binding site" evidence="15">
    <location>
        <position position="112"/>
    </location>
    <ligand>
        <name>Mg(2+)</name>
        <dbReference type="ChEBI" id="CHEBI:18420"/>
    </ligand>
</feature>
<proteinExistence type="inferred from homology"/>
<keyword evidence="14 15" id="KW-0694">RNA-binding</keyword>
<keyword evidence="15" id="KW-0699">rRNA-binding</keyword>
<name>A0A292YHW4_9BACT</name>
<dbReference type="SMART" id="SM00535">
    <property type="entry name" value="RIBOc"/>
    <property type="match status" value="1"/>
</dbReference>
<dbReference type="Proteomes" id="UP000217944">
    <property type="component" value="Unassembled WGS sequence"/>
</dbReference>
<dbReference type="HAMAP" id="MF_00104">
    <property type="entry name" value="RNase_III"/>
    <property type="match status" value="1"/>
</dbReference>
<evidence type="ECO:0000256" key="2">
    <source>
        <dbReference type="ARBA" id="ARBA00004496"/>
    </source>
</evidence>
<reference evidence="18 19" key="1">
    <citation type="journal article" date="2017" name="Syst. Appl. Microbiol.">
        <title>Lebetimonas natsushimae sp. nov., a novel strictly anaerobic, moderately thermophilic chemoautotroph isolated from a deep-sea hydrothermal vent polychaete nest in the Mid-Okinawa Trough.</title>
        <authorList>
            <person name="Nagata R."/>
            <person name="Takaki Y."/>
            <person name="Tame A."/>
            <person name="Nunoura T."/>
            <person name="Muto H."/>
            <person name="Mino S."/>
            <person name="Sawayama S."/>
            <person name="Takai K."/>
            <person name="Nakagawa S."/>
        </authorList>
    </citation>
    <scope>NUCLEOTIDE SEQUENCE [LARGE SCALE GENOMIC DNA]</scope>
    <source>
        <strain evidence="18 19">HS1857</strain>
    </source>
</reference>
<dbReference type="GO" id="GO:0019843">
    <property type="term" value="F:rRNA binding"/>
    <property type="evidence" value="ECO:0007669"/>
    <property type="project" value="UniProtKB-KW"/>
</dbReference>
<evidence type="ECO:0000256" key="7">
    <source>
        <dbReference type="ARBA" id="ARBA00022664"/>
    </source>
</evidence>
<evidence type="ECO:0000256" key="5">
    <source>
        <dbReference type="ARBA" id="ARBA00022490"/>
    </source>
</evidence>
<dbReference type="NCBIfam" id="TIGR02191">
    <property type="entry name" value="RNaseIII"/>
    <property type="match status" value="1"/>
</dbReference>
<dbReference type="GO" id="GO:0042802">
    <property type="term" value="F:identical protein binding"/>
    <property type="evidence" value="ECO:0007669"/>
    <property type="project" value="UniProtKB-ARBA"/>
</dbReference>
<dbReference type="GO" id="GO:0005737">
    <property type="term" value="C:cytoplasm"/>
    <property type="evidence" value="ECO:0007669"/>
    <property type="project" value="UniProtKB-SubCell"/>
</dbReference>
<sequence length="227" mass="25802">MIAEELQKSLGYQFKNEKLITEALTHRSYSKDFNNERLEFLGDAVMDLIVGEYLFFLFPEAEEGFLSKLRAALVNEESFTKLAKKLDLGKYLKLSNAEENNGGREKPSIISSAFEALIGALYLEAGFDKTKEIALNLLKKVYPEINPDELLKDYKTNLQEITQAYFGEVPEYRVINTTGPDHKKQFEIAVYIQGKKYASAKGKSKKVAQQEGAKKTIEILKKELNLK</sequence>
<keyword evidence="11 15" id="KW-0255">Endonuclease</keyword>
<dbReference type="EMBL" id="BDME01000007">
    <property type="protein sequence ID" value="GAX88389.1"/>
    <property type="molecule type" value="Genomic_DNA"/>
</dbReference>
<dbReference type="RefSeq" id="WP_096260213.1">
    <property type="nucleotide sequence ID" value="NZ_BDME01000007.1"/>
</dbReference>
<comment type="caution">
    <text evidence="18">The sequence shown here is derived from an EMBL/GenBank/DDBJ whole genome shotgun (WGS) entry which is preliminary data.</text>
</comment>
<evidence type="ECO:0000256" key="1">
    <source>
        <dbReference type="ARBA" id="ARBA00000109"/>
    </source>
</evidence>
<dbReference type="GO" id="GO:0046872">
    <property type="term" value="F:metal ion binding"/>
    <property type="evidence" value="ECO:0007669"/>
    <property type="project" value="UniProtKB-KW"/>
</dbReference>
<dbReference type="CDD" id="cd00593">
    <property type="entry name" value="RIBOc"/>
    <property type="match status" value="1"/>
</dbReference>
<dbReference type="Pfam" id="PF14622">
    <property type="entry name" value="Ribonucleas_3_3"/>
    <property type="match status" value="1"/>
</dbReference>
<dbReference type="PROSITE" id="PS50142">
    <property type="entry name" value="RNASE_3_2"/>
    <property type="match status" value="1"/>
</dbReference>
<keyword evidence="19" id="KW-1185">Reference proteome</keyword>
<dbReference type="FunFam" id="1.10.1520.10:FF:000001">
    <property type="entry name" value="Ribonuclease 3"/>
    <property type="match status" value="1"/>
</dbReference>
<dbReference type="FunFam" id="3.30.160.20:FF:000003">
    <property type="entry name" value="Ribonuclease 3"/>
    <property type="match status" value="1"/>
</dbReference>
<dbReference type="GO" id="GO:0003725">
    <property type="term" value="F:double-stranded RNA binding"/>
    <property type="evidence" value="ECO:0007669"/>
    <property type="project" value="TreeGrafter"/>
</dbReference>
<dbReference type="InterPro" id="IPR011907">
    <property type="entry name" value="RNase_III"/>
</dbReference>
<keyword evidence="9 15" id="KW-0540">Nuclease</keyword>
<keyword evidence="6 15" id="KW-0698">rRNA processing</keyword>
<comment type="catalytic activity">
    <reaction evidence="1 15">
        <text>Endonucleolytic cleavage to 5'-phosphomonoester.</text>
        <dbReference type="EC" id="3.1.26.3"/>
    </reaction>
</comment>
<evidence type="ECO:0000256" key="13">
    <source>
        <dbReference type="ARBA" id="ARBA00022842"/>
    </source>
</evidence>
<comment type="subcellular location">
    <subcellularLocation>
        <location evidence="2 15">Cytoplasm</location>
    </subcellularLocation>
</comment>
<dbReference type="Gene3D" id="1.10.1520.10">
    <property type="entry name" value="Ribonuclease III domain"/>
    <property type="match status" value="1"/>
</dbReference>
<dbReference type="InterPro" id="IPR036389">
    <property type="entry name" value="RNase_III_sf"/>
</dbReference>
<evidence type="ECO:0000256" key="9">
    <source>
        <dbReference type="ARBA" id="ARBA00022722"/>
    </source>
</evidence>
<evidence type="ECO:0000256" key="8">
    <source>
        <dbReference type="ARBA" id="ARBA00022694"/>
    </source>
</evidence>
<dbReference type="GO" id="GO:0008033">
    <property type="term" value="P:tRNA processing"/>
    <property type="evidence" value="ECO:0007669"/>
    <property type="project" value="UniProtKB-KW"/>
</dbReference>
<dbReference type="SUPFAM" id="SSF54768">
    <property type="entry name" value="dsRNA-binding domain-like"/>
    <property type="match status" value="1"/>
</dbReference>
<comment type="function">
    <text evidence="15">Digests double-stranded RNA. Involved in the processing of primary rRNA transcript to yield the immediate precursors to the large and small rRNAs (23S and 16S). Processes some mRNAs, and tRNAs when they are encoded in the rRNA operon. Processes pre-crRNA and tracrRNA of type II CRISPR loci if present in the organism.</text>
</comment>
<dbReference type="GO" id="GO:0006364">
    <property type="term" value="P:rRNA processing"/>
    <property type="evidence" value="ECO:0007669"/>
    <property type="project" value="UniProtKB-UniRule"/>
</dbReference>
<keyword evidence="8 15" id="KW-0819">tRNA processing</keyword>
<evidence type="ECO:0000256" key="11">
    <source>
        <dbReference type="ARBA" id="ARBA00022759"/>
    </source>
</evidence>
<dbReference type="GO" id="GO:0004525">
    <property type="term" value="F:ribonuclease III activity"/>
    <property type="evidence" value="ECO:0007669"/>
    <property type="project" value="UniProtKB-UniRule"/>
</dbReference>
<dbReference type="PANTHER" id="PTHR11207:SF0">
    <property type="entry name" value="RIBONUCLEASE 3"/>
    <property type="match status" value="1"/>
</dbReference>
<dbReference type="SMART" id="SM00358">
    <property type="entry name" value="DSRM"/>
    <property type="match status" value="1"/>
</dbReference>
<comment type="cofactor">
    <cofactor evidence="15">
        <name>Mg(2+)</name>
        <dbReference type="ChEBI" id="CHEBI:18420"/>
    </cofactor>
</comment>
<evidence type="ECO:0000256" key="12">
    <source>
        <dbReference type="ARBA" id="ARBA00022801"/>
    </source>
</evidence>
<feature type="binding site" evidence="15">
    <location>
        <position position="115"/>
    </location>
    <ligand>
        <name>Mg(2+)</name>
        <dbReference type="ChEBI" id="CHEBI:18420"/>
    </ligand>
</feature>
<dbReference type="GO" id="GO:0010468">
    <property type="term" value="P:regulation of gene expression"/>
    <property type="evidence" value="ECO:0007669"/>
    <property type="project" value="TreeGrafter"/>
</dbReference>
<dbReference type="OrthoDB" id="9805026at2"/>
<keyword evidence="7 15" id="KW-0507">mRNA processing</keyword>
<evidence type="ECO:0000256" key="6">
    <source>
        <dbReference type="ARBA" id="ARBA00022552"/>
    </source>
</evidence>
<dbReference type="Gene3D" id="3.30.160.20">
    <property type="match status" value="1"/>
</dbReference>
<feature type="domain" description="RNase III" evidence="17">
    <location>
        <begin position="3"/>
        <end position="126"/>
    </location>
</feature>
<organism evidence="18 19">
    <name type="scientific">Lebetimonas natsushimae</name>
    <dbReference type="NCBI Taxonomy" id="1936991"/>
    <lineage>
        <taxon>Bacteria</taxon>
        <taxon>Pseudomonadati</taxon>
        <taxon>Campylobacterota</taxon>
        <taxon>Epsilonproteobacteria</taxon>
        <taxon>Nautiliales</taxon>
        <taxon>Nautiliaceae</taxon>
        <taxon>Lebetimonas</taxon>
    </lineage>
</organism>
<dbReference type="EC" id="3.1.26.3" evidence="15"/>
<dbReference type="GO" id="GO:0006397">
    <property type="term" value="P:mRNA processing"/>
    <property type="evidence" value="ECO:0007669"/>
    <property type="project" value="UniProtKB-UniRule"/>
</dbReference>
<feature type="active site" evidence="15">
    <location>
        <position position="115"/>
    </location>
</feature>
<evidence type="ECO:0000259" key="17">
    <source>
        <dbReference type="PROSITE" id="PS50142"/>
    </source>
</evidence>
<comment type="similarity">
    <text evidence="3">Belongs to the ribonuclease III family.</text>
</comment>
<dbReference type="PROSITE" id="PS00517">
    <property type="entry name" value="RNASE_3_1"/>
    <property type="match status" value="1"/>
</dbReference>
<dbReference type="InterPro" id="IPR000999">
    <property type="entry name" value="RNase_III_dom"/>
</dbReference>
<keyword evidence="13 15" id="KW-0460">Magnesium</keyword>
<evidence type="ECO:0000313" key="19">
    <source>
        <dbReference type="Proteomes" id="UP000217944"/>
    </source>
</evidence>
<evidence type="ECO:0000256" key="3">
    <source>
        <dbReference type="ARBA" id="ARBA00010183"/>
    </source>
</evidence>
<dbReference type="PROSITE" id="PS50137">
    <property type="entry name" value="DS_RBD"/>
    <property type="match status" value="1"/>
</dbReference>
<feature type="domain" description="DRBM" evidence="16">
    <location>
        <begin position="153"/>
        <end position="222"/>
    </location>
</feature>
<evidence type="ECO:0000256" key="15">
    <source>
        <dbReference type="HAMAP-Rule" id="MF_00104"/>
    </source>
</evidence>
<keyword evidence="12 15" id="KW-0378">Hydrolase</keyword>
<dbReference type="AlphaFoldDB" id="A0A292YHW4"/>
<feature type="active site" evidence="15">
    <location>
        <position position="43"/>
    </location>
</feature>
<gene>
    <name evidence="15" type="primary">rnc</name>
    <name evidence="18" type="ORF">LNAT_P1685</name>
</gene>
<evidence type="ECO:0000256" key="10">
    <source>
        <dbReference type="ARBA" id="ARBA00022723"/>
    </source>
</evidence>
<keyword evidence="5 15" id="KW-0963">Cytoplasm</keyword>